<evidence type="ECO:0000313" key="1">
    <source>
        <dbReference type="EMBL" id="MCW0481770.1"/>
    </source>
</evidence>
<dbReference type="Pfam" id="PF02635">
    <property type="entry name" value="DsrE"/>
    <property type="match status" value="1"/>
</dbReference>
<evidence type="ECO:0000313" key="2">
    <source>
        <dbReference type="Proteomes" id="UP001163821"/>
    </source>
</evidence>
<dbReference type="InterPro" id="IPR003787">
    <property type="entry name" value="Sulphur_relay_DsrE/F-like"/>
</dbReference>
<dbReference type="EMBL" id="JAPAAF010000003">
    <property type="protein sequence ID" value="MCW0481770.1"/>
    <property type="molecule type" value="Genomic_DNA"/>
</dbReference>
<sequence length="140" mass="15820">MKKLLLLMLVVWGTTWHSKAQNQKEMIDNSNKLAVLWTSSDPEVAEKVCFMYAMNAKKQGWFDEVVLIIWGPSAKLLAENEDLQADIKKMADMGITVEACIACAKMYGVDHDLADLDIDVRPMGVPLTNYLKEGWHTLSF</sequence>
<dbReference type="AlphaFoldDB" id="A0AA41Y4N3"/>
<accession>A0AA41Y4N3</accession>
<dbReference type="SUPFAM" id="SSF75169">
    <property type="entry name" value="DsrEFH-like"/>
    <property type="match status" value="1"/>
</dbReference>
<keyword evidence="2" id="KW-1185">Reference proteome</keyword>
<proteinExistence type="predicted"/>
<comment type="caution">
    <text evidence="1">The sequence shown here is derived from an EMBL/GenBank/DDBJ whole genome shotgun (WGS) entry which is preliminary data.</text>
</comment>
<gene>
    <name evidence="1" type="ORF">N2K84_03445</name>
</gene>
<dbReference type="Proteomes" id="UP001163821">
    <property type="component" value="Unassembled WGS sequence"/>
</dbReference>
<dbReference type="Gene3D" id="3.40.1260.10">
    <property type="entry name" value="DsrEFH-like"/>
    <property type="match status" value="1"/>
</dbReference>
<name>A0AA41Y4N3_9BACT</name>
<organism evidence="1 2">
    <name type="scientific">Gaoshiqia sediminis</name>
    <dbReference type="NCBI Taxonomy" id="2986998"/>
    <lineage>
        <taxon>Bacteria</taxon>
        <taxon>Pseudomonadati</taxon>
        <taxon>Bacteroidota</taxon>
        <taxon>Bacteroidia</taxon>
        <taxon>Marinilabiliales</taxon>
        <taxon>Prolixibacteraceae</taxon>
        <taxon>Gaoshiqia</taxon>
    </lineage>
</organism>
<dbReference type="RefSeq" id="WP_282590380.1">
    <property type="nucleotide sequence ID" value="NZ_JAPAAF010000003.1"/>
</dbReference>
<protein>
    <submittedName>
        <fullName evidence="1">DsrE family protein</fullName>
    </submittedName>
</protein>
<reference evidence="1" key="1">
    <citation type="submission" date="2022-10" db="EMBL/GenBank/DDBJ databases">
        <title>Gaoshiqiia sediminis gen. nov., sp. nov., isolated from coastal sediment.</title>
        <authorList>
            <person name="Yu W.X."/>
            <person name="Mu D.S."/>
            <person name="Du J.Z."/>
            <person name="Liang Y.Q."/>
        </authorList>
    </citation>
    <scope>NUCLEOTIDE SEQUENCE</scope>
    <source>
        <strain evidence="1">A06</strain>
    </source>
</reference>
<dbReference type="InterPro" id="IPR027396">
    <property type="entry name" value="DsrEFH-like"/>
</dbReference>